<dbReference type="InterPro" id="IPR024432">
    <property type="entry name" value="Put_RecE_PDDEXK-like_dom"/>
</dbReference>
<evidence type="ECO:0000259" key="1">
    <source>
        <dbReference type="Pfam" id="PF12684"/>
    </source>
</evidence>
<reference evidence="2 3" key="1">
    <citation type="submission" date="2020-04" db="EMBL/GenBank/DDBJ databases">
        <authorList>
            <person name="Kumar P."/>
            <person name="Meghvansi M.K."/>
            <person name="Kamboj D.V."/>
        </authorList>
    </citation>
    <scope>NUCLEOTIDE SEQUENCE [LARGE SCALE GENOMIC DNA]</scope>
</reference>
<dbReference type="InterPro" id="IPR011604">
    <property type="entry name" value="PDDEXK-like_dom_sf"/>
</dbReference>
<feature type="domain" description="Putative exodeoxyribonuclease 8 PDDEXK-like" evidence="1">
    <location>
        <begin position="261"/>
        <end position="374"/>
    </location>
</feature>
<sequence>MFVLTSQTALAAKLNSFGLKGTTGKTYPDLIKMMVDCGEDLNVMWLIEMIAESQAGPMGLSSIYLYPAQIEEQENKKTTLIFINHLHVSFVIQVGENVVGTEKQNNYNKFMAYTSEEMSNELYHDPEAWTADYVSGSSPAEIYSTCPAAWKFKPRDDKSKALVFGTQSHTNFESKELFEKPIDVRQRQKTLRIRGNAPVLESIPEHNACMNSKTAQRELSLFGEINGVKVKVRCDHVDVTKNVNATLIDGYDEKGQPICRDIIYPEAIVITDYKTTMSANPAEFMRPAYNHGYYLKMALQCDLFRKAYPEEKRPIVVRLLAQEKKEPYLPLAFRMNNEQLKIGRIQYMSVINQFAMCQQHDVWPSYSNGEPEVCLDTPDWVRRQFKQYLI</sequence>
<organism evidence="2 3">
    <name type="scientific">Shigella phage 2019SD1</name>
    <dbReference type="NCBI Taxonomy" id="2848074"/>
    <lineage>
        <taxon>Viruses</taxon>
        <taxon>Duplodnaviria</taxon>
        <taxon>Heunggongvirae</taxon>
        <taxon>Uroviricota</taxon>
        <taxon>Caudoviricetes</taxon>
        <taxon>Drexlerviridae</taxon>
        <taxon>Tempevirinae</taxon>
        <taxon>Hanrivervirus</taxon>
        <taxon>Hanrivervirus hv2019SD1</taxon>
    </lineage>
</organism>
<evidence type="ECO:0000313" key="2">
    <source>
        <dbReference type="EMBL" id="QJT70552.1"/>
    </source>
</evidence>
<evidence type="ECO:0000313" key="3">
    <source>
        <dbReference type="Proteomes" id="UP000504733"/>
    </source>
</evidence>
<name>A0A6M5CDH1_9CAUD</name>
<gene>
    <name evidence="2" type="ORF">SD1_23</name>
</gene>
<accession>A0A6M5CDH1</accession>
<protein>
    <submittedName>
        <fullName evidence="2">Exodeoxyribonuclease VIII</fullName>
    </submittedName>
</protein>
<keyword evidence="3" id="KW-1185">Reference proteome</keyword>
<dbReference type="EMBL" id="MT360681">
    <property type="protein sequence ID" value="QJT70552.1"/>
    <property type="molecule type" value="Genomic_DNA"/>
</dbReference>
<dbReference type="Pfam" id="PF12684">
    <property type="entry name" value="DUF3799"/>
    <property type="match status" value="1"/>
</dbReference>
<dbReference type="Proteomes" id="UP000504733">
    <property type="component" value="Segment"/>
</dbReference>
<proteinExistence type="predicted"/>
<dbReference type="Gene3D" id="3.90.320.10">
    <property type="match status" value="1"/>
</dbReference>